<organism evidence="1 2">
    <name type="scientific">Sulfoacidibacillus ferrooxidans</name>
    <dbReference type="NCBI Taxonomy" id="2005001"/>
    <lineage>
        <taxon>Bacteria</taxon>
        <taxon>Bacillati</taxon>
        <taxon>Bacillota</taxon>
        <taxon>Bacilli</taxon>
        <taxon>Bacillales</taxon>
        <taxon>Alicyclobacillaceae</taxon>
        <taxon>Sulfoacidibacillus</taxon>
    </lineage>
</organism>
<protein>
    <submittedName>
        <fullName evidence="1">Uncharacterized protein</fullName>
    </submittedName>
</protein>
<dbReference type="EMBL" id="JALBUF010000004">
    <property type="protein sequence ID" value="MCI0183399.1"/>
    <property type="molecule type" value="Genomic_DNA"/>
</dbReference>
<dbReference type="Proteomes" id="UP001139263">
    <property type="component" value="Unassembled WGS sequence"/>
</dbReference>
<proteinExistence type="predicted"/>
<dbReference type="AlphaFoldDB" id="A0A9X2AC24"/>
<sequence length="243" mass="28221">MKRNHLVVAKIVAVLPHYEDGVGFVSRILTLDNEELIDPRPPLTIMKYLLRPYGFDYTEYRKMYSEEWVHRQNLPIHWAGHTFVMCKTVHAKVPGDETYGFIRLETIRTTRSKRGIGIVRLLNGREIETVQKWRGLQNNLSDATYIVFHAIGENRLGNEQMNEDLENMCAEDQPDGEGRKSIRELESGLYGSNGIIREFEERIYSGVTGYVKHLTLQQRQDVVMEYIEPLIQGAIRAWLARKD</sequence>
<keyword evidence="2" id="KW-1185">Reference proteome</keyword>
<dbReference type="RefSeq" id="WP_241713659.1">
    <property type="nucleotide sequence ID" value="NZ_JALBUF010000004.1"/>
</dbReference>
<evidence type="ECO:0000313" key="2">
    <source>
        <dbReference type="Proteomes" id="UP001139263"/>
    </source>
</evidence>
<name>A0A9X2AC24_9BACL</name>
<comment type="caution">
    <text evidence="1">The sequence shown here is derived from an EMBL/GenBank/DDBJ whole genome shotgun (WGS) entry which is preliminary data.</text>
</comment>
<gene>
    <name evidence="1" type="ORF">MM817_01676</name>
</gene>
<accession>A0A9X2AC24</accession>
<evidence type="ECO:0000313" key="1">
    <source>
        <dbReference type="EMBL" id="MCI0183399.1"/>
    </source>
</evidence>
<reference evidence="1" key="1">
    <citation type="submission" date="2022-03" db="EMBL/GenBank/DDBJ databases">
        <title>Draft Genome Sequence of Firmicute Strain S0AB, a Heterotrophic Iron/Sulfur-Oxidizing Extreme Acidophile.</title>
        <authorList>
            <person name="Vergara E."/>
            <person name="Pakostova E."/>
            <person name="Johnson D.B."/>
            <person name="Holmes D.S."/>
        </authorList>
    </citation>
    <scope>NUCLEOTIDE SEQUENCE</scope>
    <source>
        <strain evidence="1">S0AB</strain>
    </source>
</reference>